<organism evidence="9 10">
    <name type="scientific">Rhizobium lentis</name>
    <dbReference type="NCBI Taxonomy" id="1138194"/>
    <lineage>
        <taxon>Bacteria</taxon>
        <taxon>Pseudomonadati</taxon>
        <taxon>Pseudomonadota</taxon>
        <taxon>Alphaproteobacteria</taxon>
        <taxon>Hyphomicrobiales</taxon>
        <taxon>Rhizobiaceae</taxon>
        <taxon>Rhizobium/Agrobacterium group</taxon>
        <taxon>Rhizobium</taxon>
    </lineage>
</organism>
<dbReference type="Gene3D" id="3.40.190.10">
    <property type="entry name" value="Periplasmic binding protein-like II"/>
    <property type="match status" value="2"/>
</dbReference>
<dbReference type="PANTHER" id="PTHR30118:SF15">
    <property type="entry name" value="TRANSCRIPTIONAL REGULATORY PROTEIN"/>
    <property type="match status" value="1"/>
</dbReference>
<dbReference type="InterPro" id="IPR000847">
    <property type="entry name" value="LysR_HTH_N"/>
</dbReference>
<keyword evidence="6" id="KW-0804">Transcription</keyword>
<dbReference type="Gene3D" id="1.10.10.10">
    <property type="entry name" value="Winged helix-like DNA-binding domain superfamily/Winged helix DNA-binding domain"/>
    <property type="match status" value="1"/>
</dbReference>
<dbReference type="PANTHER" id="PTHR30118">
    <property type="entry name" value="HTH-TYPE TRANSCRIPTIONAL REGULATOR LEUO-RELATED"/>
    <property type="match status" value="1"/>
</dbReference>
<dbReference type="InterPro" id="IPR050389">
    <property type="entry name" value="LysR-type_TF"/>
</dbReference>
<keyword evidence="5" id="KW-0010">Activator</keyword>
<dbReference type="Pfam" id="PF03466">
    <property type="entry name" value="LysR_substrate"/>
    <property type="match status" value="1"/>
</dbReference>
<evidence type="ECO:0000256" key="7">
    <source>
        <dbReference type="SAM" id="Phobius"/>
    </source>
</evidence>
<dbReference type="GO" id="GO:0003700">
    <property type="term" value="F:DNA-binding transcription factor activity"/>
    <property type="evidence" value="ECO:0007669"/>
    <property type="project" value="InterPro"/>
</dbReference>
<feature type="transmembrane region" description="Helical" evidence="7">
    <location>
        <begin position="243"/>
        <end position="260"/>
    </location>
</feature>
<dbReference type="Pfam" id="PF00126">
    <property type="entry name" value="HTH_1"/>
    <property type="match status" value="1"/>
</dbReference>
<sequence>MLNLVDLSRTDLNLLVLFEAVLEERHVGRAAERLNLTSSAVSHGLGRLRRLLNDPLFLRTPKGVVPTARALELAAPIADVLAGVRNILSAAEPFDPATSTRRFTIGAPDGISAVLLAPLLAELAHVAPGIDIGIRQLLPAPNESAPERAWRGAFADLDDRLTDIAVIPTGHIPERFHVSGLYDEDFVVAMRAGHTFAAAPTLARYCELEHLVVSLGGDPHGFVDEALARLGRARRVALTVPNFMFALAILAATDLICALPRRFAAMHAARFGVESVDAPLELTRFRINAILPKVALMDAGVAWLLAILEQAPPPLSPTARSSAGI</sequence>
<keyword evidence="2" id="KW-0536">Nodulation</keyword>
<feature type="domain" description="HTH lysR-type" evidence="8">
    <location>
        <begin position="10"/>
        <end position="67"/>
    </location>
</feature>
<keyword evidence="7" id="KW-0472">Membrane</keyword>
<evidence type="ECO:0000313" key="9">
    <source>
        <dbReference type="EMBL" id="MBX5021933.1"/>
    </source>
</evidence>
<proteinExistence type="inferred from homology"/>
<evidence type="ECO:0000256" key="2">
    <source>
        <dbReference type="ARBA" id="ARBA00022458"/>
    </source>
</evidence>
<dbReference type="GO" id="GO:0003677">
    <property type="term" value="F:DNA binding"/>
    <property type="evidence" value="ECO:0007669"/>
    <property type="project" value="UniProtKB-KW"/>
</dbReference>
<dbReference type="EMBL" id="JABDYC010000001">
    <property type="protein sequence ID" value="MBX5021933.1"/>
    <property type="molecule type" value="Genomic_DNA"/>
</dbReference>
<reference evidence="9" key="1">
    <citation type="submission" date="2020-04" db="EMBL/GenBank/DDBJ databases">
        <title>Global-level population genomics: horizontal gene transfer, symbiosis and evolution in Rhizobia.</title>
        <authorList>
            <person name="Gai Y."/>
        </authorList>
    </citation>
    <scope>NUCLEOTIDE SEQUENCE</scope>
    <source>
        <strain evidence="9">BLR57</strain>
    </source>
</reference>
<dbReference type="AlphaFoldDB" id="A0A9Q3QVV0"/>
<evidence type="ECO:0000256" key="3">
    <source>
        <dbReference type="ARBA" id="ARBA00023015"/>
    </source>
</evidence>
<keyword evidence="3" id="KW-0805">Transcription regulation</keyword>
<keyword evidence="7" id="KW-0812">Transmembrane</keyword>
<dbReference type="SUPFAM" id="SSF46785">
    <property type="entry name" value="Winged helix' DNA-binding domain"/>
    <property type="match status" value="1"/>
</dbReference>
<name>A0A9Q3QVV0_9HYPH</name>
<evidence type="ECO:0000256" key="4">
    <source>
        <dbReference type="ARBA" id="ARBA00023125"/>
    </source>
</evidence>
<evidence type="ECO:0000259" key="8">
    <source>
        <dbReference type="PROSITE" id="PS50931"/>
    </source>
</evidence>
<dbReference type="InterPro" id="IPR036388">
    <property type="entry name" value="WH-like_DNA-bd_sf"/>
</dbReference>
<comment type="similarity">
    <text evidence="1">Belongs to the LysR transcriptional regulatory family.</text>
</comment>
<evidence type="ECO:0000313" key="10">
    <source>
        <dbReference type="Proteomes" id="UP000749740"/>
    </source>
</evidence>
<keyword evidence="7" id="KW-1133">Transmembrane helix</keyword>
<evidence type="ECO:0000256" key="6">
    <source>
        <dbReference type="ARBA" id="ARBA00023163"/>
    </source>
</evidence>
<dbReference type="CDD" id="cd08417">
    <property type="entry name" value="PBP2_Nitroaromatics_like"/>
    <property type="match status" value="1"/>
</dbReference>
<dbReference type="SUPFAM" id="SSF53850">
    <property type="entry name" value="Periplasmic binding protein-like II"/>
    <property type="match status" value="1"/>
</dbReference>
<dbReference type="InterPro" id="IPR036390">
    <property type="entry name" value="WH_DNA-bd_sf"/>
</dbReference>
<dbReference type="InterPro" id="IPR005119">
    <property type="entry name" value="LysR_subst-bd"/>
</dbReference>
<dbReference type="InterPro" id="IPR037402">
    <property type="entry name" value="YidZ_PBP2"/>
</dbReference>
<evidence type="ECO:0000256" key="1">
    <source>
        <dbReference type="ARBA" id="ARBA00009437"/>
    </source>
</evidence>
<keyword evidence="4" id="KW-0238">DNA-binding</keyword>
<evidence type="ECO:0000256" key="5">
    <source>
        <dbReference type="ARBA" id="ARBA00023159"/>
    </source>
</evidence>
<dbReference type="RefSeq" id="WP_221105240.1">
    <property type="nucleotide sequence ID" value="NZ_JABDXY010000002.1"/>
</dbReference>
<protein>
    <submittedName>
        <fullName evidence="9">LysR family transcriptional regulator</fullName>
    </submittedName>
</protein>
<accession>A0A9Q3QVV0</accession>
<dbReference type="Proteomes" id="UP000749740">
    <property type="component" value="Unassembled WGS sequence"/>
</dbReference>
<dbReference type="PROSITE" id="PS50931">
    <property type="entry name" value="HTH_LYSR"/>
    <property type="match status" value="1"/>
</dbReference>
<gene>
    <name evidence="9" type="ORF">HJB63_04960</name>
</gene>
<comment type="caution">
    <text evidence="9">The sequence shown here is derived from an EMBL/GenBank/DDBJ whole genome shotgun (WGS) entry which is preliminary data.</text>
</comment>